<sequence length="360" mass="38026">MPSRFSSKLAAALQWGVLIALSAGIAAFLLWIHAPAALMLGPLIAGIIVASSGGKVRFPLPPFVLAQGVVGCLIASMVPLSIVDDVLRHWVLFGAGVLLVVVASSLLGWLMTRWQMMPGTTALWGTSAGAASVMTIMAEHYGADPRLVAFMQYLRVVLVAAIAALVARLFGVAPSHAAHDIVWFPIVAWVPLGETLALAIAGPIIARWLRIPAGAFLVPLVLGIVLTHFGLVRIELPTWLLAASYAFVGWNVGLRFTRPLLIHALKALPVIFGATLTLIALCGGVAVLMVWGAGVDPLTAYLATSPGGSDSIAIIAASTNVDVSFVMAMQTVRMIAVLFLAPVLTKFIAERLRYPNDRPP</sequence>
<feature type="transmembrane region" description="Helical" evidence="1">
    <location>
        <begin position="268"/>
        <end position="291"/>
    </location>
</feature>
<dbReference type="PANTHER" id="PTHR38457">
    <property type="entry name" value="REGULATOR ABRB-RELATED"/>
    <property type="match status" value="1"/>
</dbReference>
<accession>A0A512N1Z4</accession>
<evidence type="ECO:0000256" key="1">
    <source>
        <dbReference type="SAM" id="Phobius"/>
    </source>
</evidence>
<dbReference type="PANTHER" id="PTHR38457:SF1">
    <property type="entry name" value="REGULATOR ABRB-RELATED"/>
    <property type="match status" value="1"/>
</dbReference>
<keyword evidence="2" id="KW-0503">Monooxygenase</keyword>
<feature type="transmembrane region" description="Helical" evidence="1">
    <location>
        <begin position="153"/>
        <end position="170"/>
    </location>
</feature>
<feature type="transmembrane region" description="Helical" evidence="1">
    <location>
        <begin position="122"/>
        <end position="141"/>
    </location>
</feature>
<feature type="transmembrane region" description="Helical" evidence="1">
    <location>
        <begin position="182"/>
        <end position="206"/>
    </location>
</feature>
<feature type="transmembrane region" description="Helical" evidence="1">
    <location>
        <begin position="331"/>
        <end position="349"/>
    </location>
</feature>
<dbReference type="OrthoDB" id="9809910at2"/>
<keyword evidence="1" id="KW-0812">Transmembrane</keyword>
<dbReference type="RefSeq" id="WP_147145209.1">
    <property type="nucleotide sequence ID" value="NZ_BKAJ01000004.1"/>
</dbReference>
<dbReference type="NCBIfam" id="TIGR03082">
    <property type="entry name" value="Gneg_AbrB_dup"/>
    <property type="match status" value="2"/>
</dbReference>
<keyword evidence="3" id="KW-1185">Reference proteome</keyword>
<dbReference type="Proteomes" id="UP000321058">
    <property type="component" value="Unassembled WGS sequence"/>
</dbReference>
<dbReference type="GO" id="GO:0010468">
    <property type="term" value="P:regulation of gene expression"/>
    <property type="evidence" value="ECO:0007669"/>
    <property type="project" value="InterPro"/>
</dbReference>
<proteinExistence type="predicted"/>
<gene>
    <name evidence="2" type="ORF">RSO01_01730</name>
</gene>
<feature type="transmembrane region" description="Helical" evidence="1">
    <location>
        <begin position="12"/>
        <end position="32"/>
    </location>
</feature>
<keyword evidence="1" id="KW-1133">Transmembrane helix</keyword>
<feature type="transmembrane region" description="Helical" evidence="1">
    <location>
        <begin position="39"/>
        <end position="58"/>
    </location>
</feature>
<dbReference type="GO" id="GO:0016020">
    <property type="term" value="C:membrane"/>
    <property type="evidence" value="ECO:0007669"/>
    <property type="project" value="InterPro"/>
</dbReference>
<evidence type="ECO:0000313" key="2">
    <source>
        <dbReference type="EMBL" id="GEP53007.1"/>
    </source>
</evidence>
<protein>
    <submittedName>
        <fullName evidence="2">Ammonia monooxygenase</fullName>
    </submittedName>
</protein>
<feature type="transmembrane region" description="Helical" evidence="1">
    <location>
        <begin position="213"/>
        <end position="232"/>
    </location>
</feature>
<keyword evidence="2" id="KW-0560">Oxidoreductase</keyword>
<feature type="transmembrane region" description="Helical" evidence="1">
    <location>
        <begin position="64"/>
        <end position="83"/>
    </location>
</feature>
<reference evidence="2 3" key="1">
    <citation type="submission" date="2019-07" db="EMBL/GenBank/DDBJ databases">
        <title>Whole genome shotgun sequence of Reyranella soli NBRC 108950.</title>
        <authorList>
            <person name="Hosoyama A."/>
            <person name="Uohara A."/>
            <person name="Ohji S."/>
            <person name="Ichikawa N."/>
        </authorList>
    </citation>
    <scope>NUCLEOTIDE SEQUENCE [LARGE SCALE GENOMIC DNA]</scope>
    <source>
        <strain evidence="2 3">NBRC 108950</strain>
    </source>
</reference>
<keyword evidence="1" id="KW-0472">Membrane</keyword>
<dbReference type="InterPro" id="IPR007820">
    <property type="entry name" value="AbrB_fam"/>
</dbReference>
<feature type="transmembrane region" description="Helical" evidence="1">
    <location>
        <begin position="90"/>
        <end position="110"/>
    </location>
</feature>
<feature type="transmembrane region" description="Helical" evidence="1">
    <location>
        <begin position="238"/>
        <end position="256"/>
    </location>
</feature>
<dbReference type="EMBL" id="BKAJ01000004">
    <property type="protein sequence ID" value="GEP53007.1"/>
    <property type="molecule type" value="Genomic_DNA"/>
</dbReference>
<organism evidence="2 3">
    <name type="scientific">Reyranella soli</name>
    <dbReference type="NCBI Taxonomy" id="1230389"/>
    <lineage>
        <taxon>Bacteria</taxon>
        <taxon>Pseudomonadati</taxon>
        <taxon>Pseudomonadota</taxon>
        <taxon>Alphaproteobacteria</taxon>
        <taxon>Hyphomicrobiales</taxon>
        <taxon>Reyranellaceae</taxon>
        <taxon>Reyranella</taxon>
    </lineage>
</organism>
<dbReference type="PIRSF" id="PIRSF038991">
    <property type="entry name" value="Protein_AbrB"/>
    <property type="match status" value="1"/>
</dbReference>
<dbReference type="GO" id="GO:0004497">
    <property type="term" value="F:monooxygenase activity"/>
    <property type="evidence" value="ECO:0007669"/>
    <property type="project" value="UniProtKB-KW"/>
</dbReference>
<dbReference type="AlphaFoldDB" id="A0A512N1Z4"/>
<evidence type="ECO:0000313" key="3">
    <source>
        <dbReference type="Proteomes" id="UP000321058"/>
    </source>
</evidence>
<name>A0A512N1Z4_9HYPH</name>
<comment type="caution">
    <text evidence="2">The sequence shown here is derived from an EMBL/GenBank/DDBJ whole genome shotgun (WGS) entry which is preliminary data.</text>
</comment>
<dbReference type="InterPro" id="IPR017516">
    <property type="entry name" value="AbrB_dup"/>
</dbReference>
<dbReference type="Pfam" id="PF05145">
    <property type="entry name" value="AbrB"/>
    <property type="match status" value="1"/>
</dbReference>